<protein>
    <submittedName>
        <fullName evidence="1">Uncharacterized protein</fullName>
    </submittedName>
</protein>
<evidence type="ECO:0000313" key="1">
    <source>
        <dbReference type="EMBL" id="QHN40628.1"/>
    </source>
</evidence>
<proteinExistence type="predicted"/>
<sequence length="184" mass="20049">MRIRDVRTGEVTDHVSAWSAASQPVPVGKGRFAFSGINGDRHAIVVMRTDGTEEAIRPISTEGRTWYRWQPATLTEFGNGIVSVLSIGDSFRQLRIEYHNLADGSAVRTQLDTGGFIRPTYAIQVGDKVAVGGLDTLLVIDPVAGRVVRATPDICLHVDRFVSVPGALLMKCQGAWLVYGAKER</sequence>
<accession>A0A857KZV1</accession>
<organism evidence="1">
    <name type="scientific">Gordonia amarae</name>
    <dbReference type="NCBI Taxonomy" id="36821"/>
    <lineage>
        <taxon>Bacteria</taxon>
        <taxon>Bacillati</taxon>
        <taxon>Actinomycetota</taxon>
        <taxon>Actinomycetes</taxon>
        <taxon>Mycobacteriales</taxon>
        <taxon>Gordoniaceae</taxon>
        <taxon>Gordonia</taxon>
    </lineage>
</organism>
<gene>
    <name evidence="1" type="ORF">GII30_17080</name>
</gene>
<dbReference type="AlphaFoldDB" id="A0A857KZV1"/>
<reference evidence="1" key="1">
    <citation type="journal article" date="2021" name="Nat. Microbiol.">
        <title>Cocultivation of an ultrasmall environmental parasitic bacterium with lytic ability against bacteria associated with wastewater foams.</title>
        <authorList>
            <person name="Batinovic S."/>
            <person name="Rose J.J.A."/>
            <person name="Ratcliffe J."/>
            <person name="Seviour R.J."/>
            <person name="Petrovski S."/>
        </authorList>
    </citation>
    <scope>NUCLEOTIDE SEQUENCE</scope>
    <source>
        <strain evidence="1">CON44</strain>
    </source>
</reference>
<dbReference type="SUPFAM" id="SSF82171">
    <property type="entry name" value="DPP6 N-terminal domain-like"/>
    <property type="match status" value="1"/>
</dbReference>
<dbReference type="EMBL" id="CP045810">
    <property type="protein sequence ID" value="QHN40628.1"/>
    <property type="molecule type" value="Genomic_DNA"/>
</dbReference>
<dbReference type="RefSeq" id="WP_005190359.1">
    <property type="nucleotide sequence ID" value="NZ_CP045804.1"/>
</dbReference>
<name>A0A857KZV1_9ACTN</name>